<accession>A0AAW1GXI9</accession>
<evidence type="ECO:0000259" key="2">
    <source>
        <dbReference type="PROSITE" id="PS50011"/>
    </source>
</evidence>
<comment type="caution">
    <text evidence="3">The sequence shown here is derived from an EMBL/GenBank/DDBJ whole genome shotgun (WGS) entry which is preliminary data.</text>
</comment>
<dbReference type="InterPro" id="IPR011009">
    <property type="entry name" value="Kinase-like_dom_sf"/>
</dbReference>
<evidence type="ECO:0000313" key="3">
    <source>
        <dbReference type="EMBL" id="KAK9667276.1"/>
    </source>
</evidence>
<keyword evidence="4" id="KW-1185">Reference proteome</keyword>
<organism evidence="3 4">
    <name type="scientific">Saponaria officinalis</name>
    <name type="common">Common soapwort</name>
    <name type="synonym">Lychnis saponaria</name>
    <dbReference type="NCBI Taxonomy" id="3572"/>
    <lineage>
        <taxon>Eukaryota</taxon>
        <taxon>Viridiplantae</taxon>
        <taxon>Streptophyta</taxon>
        <taxon>Embryophyta</taxon>
        <taxon>Tracheophyta</taxon>
        <taxon>Spermatophyta</taxon>
        <taxon>Magnoliopsida</taxon>
        <taxon>eudicotyledons</taxon>
        <taxon>Gunneridae</taxon>
        <taxon>Pentapetalae</taxon>
        <taxon>Caryophyllales</taxon>
        <taxon>Caryophyllaceae</taxon>
        <taxon>Caryophylleae</taxon>
        <taxon>Saponaria</taxon>
    </lineage>
</organism>
<feature type="domain" description="Protein kinase" evidence="2">
    <location>
        <begin position="1"/>
        <end position="229"/>
    </location>
</feature>
<dbReference type="PROSITE" id="PS50011">
    <property type="entry name" value="PROTEIN_KINASE_DOM"/>
    <property type="match status" value="1"/>
</dbReference>
<dbReference type="Gene3D" id="1.10.510.10">
    <property type="entry name" value="Transferase(Phosphotransferase) domain 1"/>
    <property type="match status" value="1"/>
</dbReference>
<reference evidence="3" key="1">
    <citation type="submission" date="2024-03" db="EMBL/GenBank/DDBJ databases">
        <title>WGS assembly of Saponaria officinalis var. Norfolk2.</title>
        <authorList>
            <person name="Jenkins J."/>
            <person name="Shu S."/>
            <person name="Grimwood J."/>
            <person name="Barry K."/>
            <person name="Goodstein D."/>
            <person name="Schmutz J."/>
            <person name="Leebens-Mack J."/>
            <person name="Osbourn A."/>
        </authorList>
    </citation>
    <scope>NUCLEOTIDE SEQUENCE [LARGE SCALE GENOMIC DNA]</scope>
    <source>
        <strain evidence="3">JIC</strain>
    </source>
</reference>
<dbReference type="GO" id="GO:0005524">
    <property type="term" value="F:ATP binding"/>
    <property type="evidence" value="ECO:0007669"/>
    <property type="project" value="InterPro"/>
</dbReference>
<dbReference type="GO" id="GO:0004672">
    <property type="term" value="F:protein kinase activity"/>
    <property type="evidence" value="ECO:0007669"/>
    <property type="project" value="InterPro"/>
</dbReference>
<feature type="region of interest" description="Disordered" evidence="1">
    <location>
        <begin position="1"/>
        <end position="31"/>
    </location>
</feature>
<evidence type="ECO:0000313" key="4">
    <source>
        <dbReference type="Proteomes" id="UP001443914"/>
    </source>
</evidence>
<dbReference type="PANTHER" id="PTHR46863:SF2">
    <property type="entry name" value="LYSM DOMAIN RECEPTOR-LIKE KINASE 3"/>
    <property type="match status" value="1"/>
</dbReference>
<dbReference type="EMBL" id="JBDFQZ010000014">
    <property type="protein sequence ID" value="KAK9667276.1"/>
    <property type="molecule type" value="Genomic_DNA"/>
</dbReference>
<dbReference type="Pfam" id="PF00069">
    <property type="entry name" value="Pkinase"/>
    <property type="match status" value="1"/>
</dbReference>
<protein>
    <recommendedName>
        <fullName evidence="2">Protein kinase domain-containing protein</fullName>
    </recommendedName>
</protein>
<dbReference type="Proteomes" id="UP001443914">
    <property type="component" value="Unassembled WGS sequence"/>
</dbReference>
<feature type="compositionally biased region" description="Basic residues" evidence="1">
    <location>
        <begin position="22"/>
        <end position="31"/>
    </location>
</feature>
<name>A0AAW1GXI9_SAPOF</name>
<proteinExistence type="predicted"/>
<dbReference type="AlphaFoldDB" id="A0AAW1GXI9"/>
<gene>
    <name evidence="3" type="ORF">RND81_14G244500</name>
</gene>
<dbReference type="SUPFAM" id="SSF56112">
    <property type="entry name" value="Protein kinase-like (PK-like)"/>
    <property type="match status" value="1"/>
</dbReference>
<dbReference type="PANTHER" id="PTHR46863">
    <property type="entry name" value="OS09G0572100 PROTEIN"/>
    <property type="match status" value="1"/>
</dbReference>
<evidence type="ECO:0000256" key="1">
    <source>
        <dbReference type="SAM" id="MobiDB-lite"/>
    </source>
</evidence>
<sequence length="229" mass="25287">MKVDSLVADTPEHKKGENTWNKVKKGGRGQKRNPNFTVLSRIQIVADVADGLDYMLNCVGVKLGFVHTYVKNSSVIVCEKPSFVAKLCHFGAAQLCRSFPVLKRVGSGLGKFEGTRDYMASEFRLMGVPTLKSDVFAFGVVVPELLPWEEPIKVDIDKRSEAFKKVLLIHVAREAVGGGVGRLRQWGDRRLRDSVRVEVVEGLARMTLECVQDDTLKKPDIGKASGSSL</sequence>
<dbReference type="InterPro" id="IPR000719">
    <property type="entry name" value="Prot_kinase_dom"/>
</dbReference>